<dbReference type="PROSITE" id="PS50112">
    <property type="entry name" value="PAS"/>
    <property type="match status" value="1"/>
</dbReference>
<evidence type="ECO:0000313" key="6">
    <source>
        <dbReference type="EMBL" id="RLV50760.1"/>
    </source>
</evidence>
<dbReference type="Pfam" id="PF00989">
    <property type="entry name" value="PAS"/>
    <property type="match status" value="1"/>
</dbReference>
<dbReference type="EMBL" id="RDBE01000001">
    <property type="protein sequence ID" value="RLV50760.1"/>
    <property type="molecule type" value="Genomic_DNA"/>
</dbReference>
<dbReference type="InterPro" id="IPR050469">
    <property type="entry name" value="Diguanylate_Cyclase"/>
</dbReference>
<dbReference type="SMART" id="SM00267">
    <property type="entry name" value="GGDEF"/>
    <property type="match status" value="1"/>
</dbReference>
<feature type="transmembrane region" description="Helical" evidence="2">
    <location>
        <begin position="12"/>
        <end position="31"/>
    </location>
</feature>
<dbReference type="InterPro" id="IPR029787">
    <property type="entry name" value="Nucleotide_cyclase"/>
</dbReference>
<dbReference type="InterPro" id="IPR000014">
    <property type="entry name" value="PAS"/>
</dbReference>
<dbReference type="SUPFAM" id="SSF55073">
    <property type="entry name" value="Nucleotide cyclase"/>
    <property type="match status" value="1"/>
</dbReference>
<dbReference type="GO" id="GO:0052621">
    <property type="term" value="F:diguanylate cyclase activity"/>
    <property type="evidence" value="ECO:0007669"/>
    <property type="project" value="TreeGrafter"/>
</dbReference>
<accession>A0A3L8P5T9</accession>
<comment type="caution">
    <text evidence="6">The sequence shown here is derived from an EMBL/GenBank/DDBJ whole genome shotgun (WGS) entry which is preliminary data.</text>
</comment>
<feature type="domain" description="PAC" evidence="4">
    <location>
        <begin position="274"/>
        <end position="325"/>
    </location>
</feature>
<dbReference type="PROSITE" id="PS50887">
    <property type="entry name" value="GGDEF"/>
    <property type="match status" value="1"/>
</dbReference>
<dbReference type="OrthoDB" id="23692at2"/>
<dbReference type="SMART" id="SM00091">
    <property type="entry name" value="PAS"/>
    <property type="match status" value="1"/>
</dbReference>
<feature type="transmembrane region" description="Helical" evidence="2">
    <location>
        <begin position="74"/>
        <end position="93"/>
    </location>
</feature>
<feature type="transmembrane region" description="Helical" evidence="2">
    <location>
        <begin position="43"/>
        <end position="62"/>
    </location>
</feature>
<feature type="compositionally biased region" description="Low complexity" evidence="1">
    <location>
        <begin position="649"/>
        <end position="659"/>
    </location>
</feature>
<keyword evidence="7" id="KW-1185">Reference proteome</keyword>
<name>A0A3L8P5T9_9ACTN</name>
<dbReference type="PANTHER" id="PTHR45138">
    <property type="entry name" value="REGULATORY COMPONENTS OF SENSORY TRANSDUCTION SYSTEM"/>
    <property type="match status" value="1"/>
</dbReference>
<dbReference type="Pfam" id="PF13185">
    <property type="entry name" value="GAF_2"/>
    <property type="match status" value="1"/>
</dbReference>
<dbReference type="SUPFAM" id="SSF55781">
    <property type="entry name" value="GAF domain-like"/>
    <property type="match status" value="1"/>
</dbReference>
<evidence type="ECO:0000313" key="7">
    <source>
        <dbReference type="Proteomes" id="UP000281708"/>
    </source>
</evidence>
<dbReference type="GO" id="GO:0043709">
    <property type="term" value="P:cell adhesion involved in single-species biofilm formation"/>
    <property type="evidence" value="ECO:0007669"/>
    <property type="project" value="TreeGrafter"/>
</dbReference>
<dbReference type="FunFam" id="3.30.70.270:FF:000001">
    <property type="entry name" value="Diguanylate cyclase domain protein"/>
    <property type="match status" value="1"/>
</dbReference>
<dbReference type="CDD" id="cd00130">
    <property type="entry name" value="PAS"/>
    <property type="match status" value="1"/>
</dbReference>
<keyword evidence="2" id="KW-0472">Membrane</keyword>
<dbReference type="SUPFAM" id="SSF55785">
    <property type="entry name" value="PYP-like sensor domain (PAS domain)"/>
    <property type="match status" value="1"/>
</dbReference>
<dbReference type="InterPro" id="IPR003018">
    <property type="entry name" value="GAF"/>
</dbReference>
<evidence type="ECO:0000259" key="3">
    <source>
        <dbReference type="PROSITE" id="PS50112"/>
    </source>
</evidence>
<dbReference type="Gene3D" id="3.30.450.20">
    <property type="entry name" value="PAS domain"/>
    <property type="match status" value="1"/>
</dbReference>
<keyword evidence="2" id="KW-1133">Transmembrane helix</keyword>
<dbReference type="Gene3D" id="3.30.70.270">
    <property type="match status" value="1"/>
</dbReference>
<dbReference type="PANTHER" id="PTHR45138:SF9">
    <property type="entry name" value="DIGUANYLATE CYCLASE DGCM-RELATED"/>
    <property type="match status" value="1"/>
</dbReference>
<sequence length="665" mass="72461">MTMVELPSRMWGGLVALRIASSVSCLLYLVLAVVDLVSHTHPHVAVTAAFSVASGLVCGVVSRIADRVEDPRTVELLLVVLCLVPLADVLAGIAVLHDITITSLLNVTFLVFGVLTVRWQVLGALLLGGGMLWLLEVHLLGFPADDVRGHVQQLLLRMVLSCVVFKIRDRLDQELTRTGEALDEQALALSRTRELHGRELSRFRSMFHSSPVGIFVSDMDGVILDANEATGRILGVPREQLIGTLAEGYVHPDERLSAEMVRKRRAHMHLSGPISAERRVVRGDGTEITLNLWATAITGPEGEAWVLSHVDDVTSRKVMERDLIRSRDGLRAVADISSASQRGLDPRPVAVAHLERLAGAVHVSIAEPLDDQTLVITGCTKPELRGVQVDLTEQSVSGDVWRSGKPMFIADAPHDPRVNPALLGLVDLTSMMWQPVGEADSRVALVTIGWPQNVATVGAIERDAVRTVAAELGSALVAERLRRQLEERSRVDPLTGLMNRRGWDHSVADMLAQSRRTGSPFVLAVADLDHFKQFNDEFGHLEGDILLSGFAAAANATVRDVDVMARWGGEEFAIALRDCDLSDARPVLERIRAAVPAGRTCSIGFATIRPGESVEECMRRADEALYRAKSMGRDRIEYSHDDAGASAQTARPGRTGRTGRLSDRT</sequence>
<dbReference type="GO" id="GO:0005886">
    <property type="term" value="C:plasma membrane"/>
    <property type="evidence" value="ECO:0007669"/>
    <property type="project" value="TreeGrafter"/>
</dbReference>
<evidence type="ECO:0000256" key="1">
    <source>
        <dbReference type="SAM" id="MobiDB-lite"/>
    </source>
</evidence>
<dbReference type="NCBIfam" id="TIGR00229">
    <property type="entry name" value="sensory_box"/>
    <property type="match status" value="1"/>
</dbReference>
<dbReference type="PROSITE" id="PS50113">
    <property type="entry name" value="PAC"/>
    <property type="match status" value="1"/>
</dbReference>
<dbReference type="InterPro" id="IPR043128">
    <property type="entry name" value="Rev_trsase/Diguanyl_cyclase"/>
</dbReference>
<feature type="domain" description="GGDEF" evidence="5">
    <location>
        <begin position="519"/>
        <end position="641"/>
    </location>
</feature>
<gene>
    <name evidence="6" type="ORF">D9V37_02030</name>
</gene>
<dbReference type="CDD" id="cd01949">
    <property type="entry name" value="GGDEF"/>
    <property type="match status" value="1"/>
</dbReference>
<protein>
    <submittedName>
        <fullName evidence="6">Diguanylate cyclase</fullName>
    </submittedName>
</protein>
<dbReference type="Pfam" id="PF00990">
    <property type="entry name" value="GGDEF"/>
    <property type="match status" value="1"/>
</dbReference>
<feature type="transmembrane region" description="Helical" evidence="2">
    <location>
        <begin position="99"/>
        <end position="117"/>
    </location>
</feature>
<reference evidence="6 7" key="1">
    <citation type="submission" date="2018-10" db="EMBL/GenBank/DDBJ databases">
        <title>Marmoricola sp. 4Q3S-7 whole genome shotgun sequence.</title>
        <authorList>
            <person name="Li F."/>
        </authorList>
    </citation>
    <scope>NUCLEOTIDE SEQUENCE [LARGE SCALE GENOMIC DNA]</scope>
    <source>
        <strain evidence="6 7">4Q3S-7</strain>
    </source>
</reference>
<dbReference type="InterPro" id="IPR035965">
    <property type="entry name" value="PAS-like_dom_sf"/>
</dbReference>
<organism evidence="6 7">
    <name type="scientific">Nocardioides mangrovicus</name>
    <dbReference type="NCBI Taxonomy" id="2478913"/>
    <lineage>
        <taxon>Bacteria</taxon>
        <taxon>Bacillati</taxon>
        <taxon>Actinomycetota</taxon>
        <taxon>Actinomycetes</taxon>
        <taxon>Propionibacteriales</taxon>
        <taxon>Nocardioidaceae</taxon>
        <taxon>Nocardioides</taxon>
    </lineage>
</organism>
<evidence type="ECO:0000259" key="4">
    <source>
        <dbReference type="PROSITE" id="PS50113"/>
    </source>
</evidence>
<proteinExistence type="predicted"/>
<dbReference type="Proteomes" id="UP000281708">
    <property type="component" value="Unassembled WGS sequence"/>
</dbReference>
<feature type="transmembrane region" description="Helical" evidence="2">
    <location>
        <begin position="124"/>
        <end position="144"/>
    </location>
</feature>
<dbReference type="InterPro" id="IPR000700">
    <property type="entry name" value="PAS-assoc_C"/>
</dbReference>
<dbReference type="InterPro" id="IPR000160">
    <property type="entry name" value="GGDEF_dom"/>
</dbReference>
<dbReference type="GO" id="GO:1902201">
    <property type="term" value="P:negative regulation of bacterial-type flagellum-dependent cell motility"/>
    <property type="evidence" value="ECO:0007669"/>
    <property type="project" value="TreeGrafter"/>
</dbReference>
<dbReference type="Gene3D" id="3.30.450.40">
    <property type="match status" value="1"/>
</dbReference>
<evidence type="ECO:0000256" key="2">
    <source>
        <dbReference type="SAM" id="Phobius"/>
    </source>
</evidence>
<dbReference type="AlphaFoldDB" id="A0A3L8P5T9"/>
<keyword evidence="2" id="KW-0812">Transmembrane</keyword>
<evidence type="ECO:0000259" key="5">
    <source>
        <dbReference type="PROSITE" id="PS50887"/>
    </source>
</evidence>
<feature type="region of interest" description="Disordered" evidence="1">
    <location>
        <begin position="638"/>
        <end position="665"/>
    </location>
</feature>
<feature type="domain" description="PAS" evidence="3">
    <location>
        <begin position="199"/>
        <end position="255"/>
    </location>
</feature>
<dbReference type="NCBIfam" id="TIGR00254">
    <property type="entry name" value="GGDEF"/>
    <property type="match status" value="1"/>
</dbReference>
<dbReference type="InterPro" id="IPR013767">
    <property type="entry name" value="PAS_fold"/>
</dbReference>
<dbReference type="RefSeq" id="WP_121804441.1">
    <property type="nucleotide sequence ID" value="NZ_RDBE01000001.1"/>
</dbReference>
<dbReference type="InterPro" id="IPR029016">
    <property type="entry name" value="GAF-like_dom_sf"/>
</dbReference>
<dbReference type="GO" id="GO:0006355">
    <property type="term" value="P:regulation of DNA-templated transcription"/>
    <property type="evidence" value="ECO:0007669"/>
    <property type="project" value="InterPro"/>
</dbReference>